<gene>
    <name evidence="1" type="ORF">M5K25_002272</name>
</gene>
<evidence type="ECO:0000313" key="2">
    <source>
        <dbReference type="Proteomes" id="UP001552299"/>
    </source>
</evidence>
<name>A0ABD0VTZ8_DENTH</name>
<dbReference type="AlphaFoldDB" id="A0ABD0VTZ8"/>
<sequence length="152" mass="17478">MHLSGARLHFFEPFPKLLWMNGGRYCTRFSVRHHIPASCNNPSRTQTSFRRSTSSLRAVSKSTKRLLIFGFRTMPFQSQLPHKRICIYSRCYFSIRTFSGYQTRPFGGNPATIKYCFSFTVCLPSATPDLSFVSRQNHQTAAIKPDHSADFQ</sequence>
<keyword evidence="2" id="KW-1185">Reference proteome</keyword>
<protein>
    <submittedName>
        <fullName evidence="1">Uncharacterized protein</fullName>
    </submittedName>
</protein>
<dbReference type="EMBL" id="JANQDX010000002">
    <property type="protein sequence ID" value="KAL0928038.1"/>
    <property type="molecule type" value="Genomic_DNA"/>
</dbReference>
<dbReference type="Proteomes" id="UP001552299">
    <property type="component" value="Unassembled WGS sequence"/>
</dbReference>
<organism evidence="1 2">
    <name type="scientific">Dendrobium thyrsiflorum</name>
    <name type="common">Pinecone-like raceme dendrobium</name>
    <name type="synonym">Orchid</name>
    <dbReference type="NCBI Taxonomy" id="117978"/>
    <lineage>
        <taxon>Eukaryota</taxon>
        <taxon>Viridiplantae</taxon>
        <taxon>Streptophyta</taxon>
        <taxon>Embryophyta</taxon>
        <taxon>Tracheophyta</taxon>
        <taxon>Spermatophyta</taxon>
        <taxon>Magnoliopsida</taxon>
        <taxon>Liliopsida</taxon>
        <taxon>Asparagales</taxon>
        <taxon>Orchidaceae</taxon>
        <taxon>Epidendroideae</taxon>
        <taxon>Malaxideae</taxon>
        <taxon>Dendrobiinae</taxon>
        <taxon>Dendrobium</taxon>
    </lineage>
</organism>
<comment type="caution">
    <text evidence="1">The sequence shown here is derived from an EMBL/GenBank/DDBJ whole genome shotgun (WGS) entry which is preliminary data.</text>
</comment>
<proteinExistence type="predicted"/>
<reference evidence="1 2" key="1">
    <citation type="journal article" date="2024" name="Plant Biotechnol. J.">
        <title>Dendrobium thyrsiflorum genome and its molecular insights into genes involved in important horticultural traits.</title>
        <authorList>
            <person name="Chen B."/>
            <person name="Wang J.Y."/>
            <person name="Zheng P.J."/>
            <person name="Li K.L."/>
            <person name="Liang Y.M."/>
            <person name="Chen X.F."/>
            <person name="Zhang C."/>
            <person name="Zhao X."/>
            <person name="He X."/>
            <person name="Zhang G.Q."/>
            <person name="Liu Z.J."/>
            <person name="Xu Q."/>
        </authorList>
    </citation>
    <scope>NUCLEOTIDE SEQUENCE [LARGE SCALE GENOMIC DNA]</scope>
    <source>
        <strain evidence="1">GZMU011</strain>
    </source>
</reference>
<evidence type="ECO:0000313" key="1">
    <source>
        <dbReference type="EMBL" id="KAL0928038.1"/>
    </source>
</evidence>
<accession>A0ABD0VTZ8</accession>